<dbReference type="EC" id="2.4.2.11" evidence="2"/>
<proteinExistence type="predicted"/>
<feature type="compositionally biased region" description="Basic residues" evidence="1">
    <location>
        <begin position="161"/>
        <end position="170"/>
    </location>
</feature>
<accession>A0A6J4RPT0</accession>
<feature type="compositionally biased region" description="Basic and acidic residues" evidence="1">
    <location>
        <begin position="97"/>
        <end position="107"/>
    </location>
</feature>
<keyword evidence="2" id="KW-0328">Glycosyltransferase</keyword>
<name>A0A6J4RPT0_9ACTN</name>
<keyword evidence="2" id="KW-0808">Transferase</keyword>
<evidence type="ECO:0000313" key="2">
    <source>
        <dbReference type="EMBL" id="CAA9476235.1"/>
    </source>
</evidence>
<protein>
    <submittedName>
        <fullName evidence="2">Nicotinate phosphoribosyltransferase</fullName>
        <ecNumber evidence="2">2.4.2.11</ecNumber>
    </submittedName>
</protein>
<sequence>ARATVSRGLPAARRTVACGLLQRRVLQLHQGAARSRRASSARPHAGLPEAGLGPGWHRRGDRGAEAVLGHEGAGRRVARRLAGARRSRAARGRRHLASRDGADDRGRLRALRPPRDRVRRLPRAPQPDHGQRARRRARGRRQAGALLPRSSRPLAGADRRRLGRPRGRRDRRLDRRPGLLVGRLRGRNGAPRPDRRLRGRHRGRRARLRAPLRRE</sequence>
<feature type="compositionally biased region" description="Basic residues" evidence="1">
    <location>
        <begin position="76"/>
        <end position="96"/>
    </location>
</feature>
<organism evidence="2">
    <name type="scientific">uncultured Solirubrobacteraceae bacterium</name>
    <dbReference type="NCBI Taxonomy" id="1162706"/>
    <lineage>
        <taxon>Bacteria</taxon>
        <taxon>Bacillati</taxon>
        <taxon>Actinomycetota</taxon>
        <taxon>Thermoleophilia</taxon>
        <taxon>Solirubrobacterales</taxon>
        <taxon>Solirubrobacteraceae</taxon>
        <taxon>environmental samples</taxon>
    </lineage>
</organism>
<feature type="compositionally biased region" description="Basic residues" evidence="1">
    <location>
        <begin position="132"/>
        <end position="141"/>
    </location>
</feature>
<reference evidence="2" key="1">
    <citation type="submission" date="2020-02" db="EMBL/GenBank/DDBJ databases">
        <authorList>
            <person name="Meier V. D."/>
        </authorList>
    </citation>
    <scope>NUCLEOTIDE SEQUENCE</scope>
    <source>
        <strain evidence="2">AVDCRST_MAG69</strain>
    </source>
</reference>
<feature type="region of interest" description="Disordered" evidence="1">
    <location>
        <begin position="31"/>
        <end position="215"/>
    </location>
</feature>
<dbReference type="GO" id="GO:0016757">
    <property type="term" value="F:glycosyltransferase activity"/>
    <property type="evidence" value="ECO:0007669"/>
    <property type="project" value="UniProtKB-KW"/>
</dbReference>
<feature type="non-terminal residue" evidence="2">
    <location>
        <position position="215"/>
    </location>
</feature>
<evidence type="ECO:0000256" key="1">
    <source>
        <dbReference type="SAM" id="MobiDB-lite"/>
    </source>
</evidence>
<gene>
    <name evidence="2" type="ORF">AVDCRST_MAG69-449</name>
</gene>
<feature type="compositionally biased region" description="Basic residues" evidence="1">
    <location>
        <begin position="195"/>
        <end position="215"/>
    </location>
</feature>
<dbReference type="AlphaFoldDB" id="A0A6J4RPT0"/>
<dbReference type="EMBL" id="CADCVP010000060">
    <property type="protein sequence ID" value="CAA9476235.1"/>
    <property type="molecule type" value="Genomic_DNA"/>
</dbReference>
<feature type="compositionally biased region" description="Low complexity" evidence="1">
    <location>
        <begin position="178"/>
        <end position="191"/>
    </location>
</feature>
<feature type="non-terminal residue" evidence="2">
    <location>
        <position position="1"/>
    </location>
</feature>
<feature type="compositionally biased region" description="Basic residues" evidence="1">
    <location>
        <begin position="108"/>
        <end position="122"/>
    </location>
</feature>